<keyword evidence="2 3" id="KW-0040">ANK repeat</keyword>
<dbReference type="PANTHER" id="PTHR24171">
    <property type="entry name" value="ANKYRIN REPEAT DOMAIN-CONTAINING PROTEIN 39-RELATED"/>
    <property type="match status" value="1"/>
</dbReference>
<dbReference type="SUPFAM" id="SSF53474">
    <property type="entry name" value="alpha/beta-Hydrolases"/>
    <property type="match status" value="1"/>
</dbReference>
<dbReference type="InterPro" id="IPR002110">
    <property type="entry name" value="Ankyrin_rpt"/>
</dbReference>
<dbReference type="AlphaFoldDB" id="A0A430M7T4"/>
<feature type="compositionally biased region" description="Basic and acidic residues" evidence="4">
    <location>
        <begin position="398"/>
        <end position="411"/>
    </location>
</feature>
<name>A0A430M7T4_9HYPO</name>
<protein>
    <submittedName>
        <fullName evidence="5">Uncharacterized protein</fullName>
    </submittedName>
</protein>
<gene>
    <name evidence="5" type="ORF">BHE90_001379</name>
</gene>
<dbReference type="Gene3D" id="1.25.40.20">
    <property type="entry name" value="Ankyrin repeat-containing domain"/>
    <property type="match status" value="3"/>
</dbReference>
<dbReference type="Pfam" id="PF13857">
    <property type="entry name" value="Ank_5"/>
    <property type="match status" value="1"/>
</dbReference>
<dbReference type="EMBL" id="MIKF01000010">
    <property type="protein sequence ID" value="RTE83998.1"/>
    <property type="molecule type" value="Genomic_DNA"/>
</dbReference>
<sequence length="751" mass="83270">MTTAESPEFLRRIDILEEPSEEQTQNLLEIETSDHPDEPQSQSEQYGLFNLNSPIAQDPKSPQNTCKLDIVAVHGLGGDAYRTWQHENGFNWLQHLLKELPGIRVYSYGYDSGVAFSGGTASLTDYARHLLCLEEDRKIVFVCHSLGGLLVKQAILLASNERGLFGSLRQSTCAILFFATPQRGTSSEYYDDVLCNIVDAMTFRNTIDRLLEYFRNDILESIRCNGTRLCQLAKKFHSEAYHLQHVSSFVETSAMPGQRDMLVGKVSGRSGLANERVIPMLQRDHRQICKFPSLESQGMKIVRAQLRDIVDSQGFNLADAIVALHVVPPQDELALRSSADRLSNNALLQAASTGNILTMNRLIKNRADINATNHHGQTALHLAISGGARESTQSILDKGGDPNTQDHDGRTPLHQAVEIGDKATVKLLLDNKADCTIRNKWDETPVRVARRAHRLGIMKMLQEAQNMRQDLQEKVDVVIKSDVSRKRQVILSHAETIYDYATLVIDMDRDTAIQRDASQFAQITRKGNLDLVEDLLDLGVEPTPDALYLAAKEGHSDVVEVLADVMEDIDADVGWAGNALCTAACNIQGLNTIRVLLEKGADVNWQGGAYGCALQAATANYRLENVRLLLKHGADVNAQCGHYGNSLTAVARHYTHFTEMATLLLERGADIDAQGPGVYGNPLQTAVYMAHVENVRFLMRNGASATVQGRFGSALEIAQRRAFRFTPNPKDEEDILAMLTEDEFVGYISYN</sequence>
<dbReference type="Proteomes" id="UP000287124">
    <property type="component" value="Unassembled WGS sequence"/>
</dbReference>
<reference evidence="5 6" key="1">
    <citation type="submission" date="2017-06" db="EMBL/GenBank/DDBJ databases">
        <title>Comparative genomic analysis of Ambrosia Fusariam Clade fungi.</title>
        <authorList>
            <person name="Stajich J.E."/>
            <person name="Carrillo J."/>
            <person name="Kijimoto T."/>
            <person name="Eskalen A."/>
            <person name="O'Donnell K."/>
            <person name="Kasson M."/>
        </authorList>
    </citation>
    <scope>NUCLEOTIDE SEQUENCE [LARGE SCALE GENOMIC DNA]</scope>
    <source>
        <strain evidence="5 6">UCR1854</strain>
    </source>
</reference>
<feature type="repeat" description="ANK" evidence="3">
    <location>
        <begin position="375"/>
        <end position="407"/>
    </location>
</feature>
<proteinExistence type="predicted"/>
<dbReference type="InterPro" id="IPR036770">
    <property type="entry name" value="Ankyrin_rpt-contain_sf"/>
</dbReference>
<organism evidence="5 6">
    <name type="scientific">Fusarium euwallaceae</name>
    <dbReference type="NCBI Taxonomy" id="1147111"/>
    <lineage>
        <taxon>Eukaryota</taxon>
        <taxon>Fungi</taxon>
        <taxon>Dikarya</taxon>
        <taxon>Ascomycota</taxon>
        <taxon>Pezizomycotina</taxon>
        <taxon>Sordariomycetes</taxon>
        <taxon>Hypocreomycetidae</taxon>
        <taxon>Hypocreales</taxon>
        <taxon>Nectriaceae</taxon>
        <taxon>Fusarium</taxon>
        <taxon>Fusarium solani species complex</taxon>
    </lineage>
</organism>
<keyword evidence="1" id="KW-0677">Repeat</keyword>
<evidence type="ECO:0000256" key="4">
    <source>
        <dbReference type="SAM" id="MobiDB-lite"/>
    </source>
</evidence>
<evidence type="ECO:0000256" key="2">
    <source>
        <dbReference type="ARBA" id="ARBA00023043"/>
    </source>
</evidence>
<dbReference type="SUPFAM" id="SSF48403">
    <property type="entry name" value="Ankyrin repeat"/>
    <property type="match status" value="2"/>
</dbReference>
<feature type="region of interest" description="Disordered" evidence="4">
    <location>
        <begin position="391"/>
        <end position="411"/>
    </location>
</feature>
<dbReference type="Pfam" id="PF12796">
    <property type="entry name" value="Ank_2"/>
    <property type="match status" value="2"/>
</dbReference>
<evidence type="ECO:0000256" key="1">
    <source>
        <dbReference type="ARBA" id="ARBA00022737"/>
    </source>
</evidence>
<evidence type="ECO:0000313" key="5">
    <source>
        <dbReference type="EMBL" id="RTE83998.1"/>
    </source>
</evidence>
<dbReference type="PROSITE" id="PS50297">
    <property type="entry name" value="ANK_REP_REGION"/>
    <property type="match status" value="2"/>
</dbReference>
<comment type="caution">
    <text evidence="5">The sequence shown here is derived from an EMBL/GenBank/DDBJ whole genome shotgun (WGS) entry which is preliminary data.</text>
</comment>
<dbReference type="InterPro" id="IPR029058">
    <property type="entry name" value="AB_hydrolase_fold"/>
</dbReference>
<dbReference type="PROSITE" id="PS50088">
    <property type="entry name" value="ANK_REPEAT"/>
    <property type="match status" value="2"/>
</dbReference>
<keyword evidence="6" id="KW-1185">Reference proteome</keyword>
<feature type="repeat" description="ANK" evidence="3">
    <location>
        <begin position="408"/>
        <end position="440"/>
    </location>
</feature>
<evidence type="ECO:0000313" key="6">
    <source>
        <dbReference type="Proteomes" id="UP000287124"/>
    </source>
</evidence>
<dbReference type="SMART" id="SM00248">
    <property type="entry name" value="ANK"/>
    <property type="match status" value="8"/>
</dbReference>
<dbReference type="Gene3D" id="3.40.50.1820">
    <property type="entry name" value="alpha/beta hydrolase"/>
    <property type="match status" value="1"/>
</dbReference>
<dbReference type="PRINTS" id="PR01415">
    <property type="entry name" value="ANKYRIN"/>
</dbReference>
<feature type="region of interest" description="Disordered" evidence="4">
    <location>
        <begin position="1"/>
        <end position="44"/>
    </location>
</feature>
<evidence type="ECO:0000256" key="3">
    <source>
        <dbReference type="PROSITE-ProRule" id="PRU00023"/>
    </source>
</evidence>
<accession>A0A430M7T4</accession>